<dbReference type="PANTHER" id="PTHR36924">
    <property type="entry name" value="ANTITOXIN HIGA-1"/>
    <property type="match status" value="1"/>
</dbReference>
<protein>
    <submittedName>
        <fullName evidence="4">HigA family addiction module antitoxin</fullName>
    </submittedName>
</protein>
<name>A0ABP9BPW0_9MICC</name>
<evidence type="ECO:0000259" key="3">
    <source>
        <dbReference type="PROSITE" id="PS50943"/>
    </source>
</evidence>
<comment type="caution">
    <text evidence="4">The sequence shown here is derived from an EMBL/GenBank/DDBJ whole genome shotgun (WGS) entry which is preliminary data.</text>
</comment>
<dbReference type="Proteomes" id="UP001500187">
    <property type="component" value="Unassembled WGS sequence"/>
</dbReference>
<organism evidence="4 5">
    <name type="scientific">Rothia endophytica</name>
    <dbReference type="NCBI Taxonomy" id="1324766"/>
    <lineage>
        <taxon>Bacteria</taxon>
        <taxon>Bacillati</taxon>
        <taxon>Actinomycetota</taxon>
        <taxon>Actinomycetes</taxon>
        <taxon>Micrococcales</taxon>
        <taxon>Micrococcaceae</taxon>
        <taxon>Rothia</taxon>
    </lineage>
</organism>
<dbReference type="Gene3D" id="1.10.260.40">
    <property type="entry name" value="lambda repressor-like DNA-binding domains"/>
    <property type="match status" value="1"/>
</dbReference>
<evidence type="ECO:0000313" key="4">
    <source>
        <dbReference type="EMBL" id="GAA4798747.1"/>
    </source>
</evidence>
<evidence type="ECO:0000256" key="2">
    <source>
        <dbReference type="ARBA" id="ARBA00023125"/>
    </source>
</evidence>
<dbReference type="InterPro" id="IPR001387">
    <property type="entry name" value="Cro/C1-type_HTH"/>
</dbReference>
<dbReference type="SUPFAM" id="SSF47413">
    <property type="entry name" value="lambda repressor-like DNA-binding domains"/>
    <property type="match status" value="1"/>
</dbReference>
<reference evidence="5" key="1">
    <citation type="journal article" date="2019" name="Int. J. Syst. Evol. Microbiol.">
        <title>The Global Catalogue of Microorganisms (GCM) 10K type strain sequencing project: providing services to taxonomists for standard genome sequencing and annotation.</title>
        <authorList>
            <consortium name="The Broad Institute Genomics Platform"/>
            <consortium name="The Broad Institute Genome Sequencing Center for Infectious Disease"/>
            <person name="Wu L."/>
            <person name="Ma J."/>
        </authorList>
    </citation>
    <scope>NUCLEOTIDE SEQUENCE [LARGE SCALE GENOMIC DNA]</scope>
    <source>
        <strain evidence="5">JCM 18541</strain>
    </source>
</reference>
<gene>
    <name evidence="4" type="ORF">GCM10023352_18200</name>
</gene>
<dbReference type="InterPro" id="IPR013430">
    <property type="entry name" value="Toxin_antidote_HigA"/>
</dbReference>
<keyword evidence="5" id="KW-1185">Reference proteome</keyword>
<proteinExistence type="inferred from homology"/>
<comment type="similarity">
    <text evidence="1">Belongs to the short-chain fatty acyl-CoA assimilation regulator (ScfR) family.</text>
</comment>
<sequence length="364" mass="40421">MPDMTAILAEAFPAGGYLADELDARGWTQAEFAEILGRPSQFVSEIISGKKEITRESAAQIGAALGTSPEMWLNLQDAYYLWKQKRNPSLLRQLDEVKLRARSNELAPVALLRKRRIISARDAYGEAEQLCELFGMESVFDEPSLPMAARRSNHTEEVSSIQHTWLACAYRQAEQKTVGRFNKSFFTDLASRVSQIVKRPEGFLDLPNDFSDVGVRLVYVEAFPGSKIDGASFLLNDTPVIALSGRGQRLDKVLFTLLHEAAHVVLGHIENGLVVDDADGEPSDSREEEADLLASSWIQKQKMDSLPARISHDWVTRVADKNGIHPIVVTGQLQKAGKVNWRSTLVKGAPTVVSYLQKWESDSA</sequence>
<dbReference type="EMBL" id="BAABKP010000004">
    <property type="protein sequence ID" value="GAA4798747.1"/>
    <property type="molecule type" value="Genomic_DNA"/>
</dbReference>
<dbReference type="Pfam" id="PF06114">
    <property type="entry name" value="Peptidase_M78"/>
    <property type="match status" value="1"/>
</dbReference>
<feature type="domain" description="HTH cro/C1-type" evidence="3">
    <location>
        <begin position="18"/>
        <end position="72"/>
    </location>
</feature>
<accession>A0ABP9BPW0</accession>
<evidence type="ECO:0000313" key="5">
    <source>
        <dbReference type="Proteomes" id="UP001500187"/>
    </source>
</evidence>
<dbReference type="Pfam" id="PF01381">
    <property type="entry name" value="HTH_3"/>
    <property type="match status" value="1"/>
</dbReference>
<dbReference type="InterPro" id="IPR010982">
    <property type="entry name" value="Lambda_DNA-bd_dom_sf"/>
</dbReference>
<dbReference type="SMART" id="SM00530">
    <property type="entry name" value="HTH_XRE"/>
    <property type="match status" value="1"/>
</dbReference>
<evidence type="ECO:0000256" key="1">
    <source>
        <dbReference type="ARBA" id="ARBA00007227"/>
    </source>
</evidence>
<dbReference type="CDD" id="cd00093">
    <property type="entry name" value="HTH_XRE"/>
    <property type="match status" value="1"/>
</dbReference>
<keyword evidence="2" id="KW-0238">DNA-binding</keyword>
<dbReference type="PROSITE" id="PS50943">
    <property type="entry name" value="HTH_CROC1"/>
    <property type="match status" value="1"/>
</dbReference>
<dbReference type="InterPro" id="IPR010359">
    <property type="entry name" value="IrrE_HExxH"/>
</dbReference>
<dbReference type="NCBIfam" id="TIGR02607">
    <property type="entry name" value="antidote_HigA"/>
    <property type="match status" value="1"/>
</dbReference>
<dbReference type="PANTHER" id="PTHR36924:SF1">
    <property type="entry name" value="ANTITOXIN HIGA-1"/>
    <property type="match status" value="1"/>
</dbReference>